<organism evidence="1 2">
    <name type="scientific">Coffea canephora</name>
    <name type="common">Robusta coffee</name>
    <dbReference type="NCBI Taxonomy" id="49390"/>
    <lineage>
        <taxon>Eukaryota</taxon>
        <taxon>Viridiplantae</taxon>
        <taxon>Streptophyta</taxon>
        <taxon>Embryophyta</taxon>
        <taxon>Tracheophyta</taxon>
        <taxon>Spermatophyta</taxon>
        <taxon>Magnoliopsida</taxon>
        <taxon>eudicotyledons</taxon>
        <taxon>Gunneridae</taxon>
        <taxon>Pentapetalae</taxon>
        <taxon>asterids</taxon>
        <taxon>lamiids</taxon>
        <taxon>Gentianales</taxon>
        <taxon>Rubiaceae</taxon>
        <taxon>Ixoroideae</taxon>
        <taxon>Gardenieae complex</taxon>
        <taxon>Bertiereae - Coffeeae clade</taxon>
        <taxon>Coffeeae</taxon>
        <taxon>Coffea</taxon>
    </lineage>
</organism>
<keyword evidence="2" id="KW-1185">Reference proteome</keyword>
<sequence length="105" mass="12050">MLPSELHQVAEYFGPIGDFKEIKSNGYLVEALVHLWDPECSAFRIDNRQMTITLEEVAGLLSLPIHRTALVFPSAPDKAEFCQIIKIERVSTTRVRSGRRREYFV</sequence>
<name>A0A068VFJ9_COFCA</name>
<proteinExistence type="predicted"/>
<gene>
    <name evidence="1" type="ORF">GSCOC_T00008002001</name>
</gene>
<accession>A0A068VFJ9</accession>
<dbReference type="AlphaFoldDB" id="A0A068VFJ9"/>
<evidence type="ECO:0000313" key="1">
    <source>
        <dbReference type="EMBL" id="CDP18468.1"/>
    </source>
</evidence>
<dbReference type="Gramene" id="CDP18468">
    <property type="protein sequence ID" value="CDP18468"/>
    <property type="gene ID" value="GSCOC_T00008002001"/>
</dbReference>
<dbReference type="EMBL" id="HG739326">
    <property type="protein sequence ID" value="CDP18468.1"/>
    <property type="molecule type" value="Genomic_DNA"/>
</dbReference>
<evidence type="ECO:0000313" key="2">
    <source>
        <dbReference type="Proteomes" id="UP000295252"/>
    </source>
</evidence>
<dbReference type="InParanoid" id="A0A068VFJ9"/>
<reference evidence="2" key="1">
    <citation type="journal article" date="2014" name="Science">
        <title>The coffee genome provides insight into the convergent evolution of caffeine biosynthesis.</title>
        <authorList>
            <person name="Denoeud F."/>
            <person name="Carretero-Paulet L."/>
            <person name="Dereeper A."/>
            <person name="Droc G."/>
            <person name="Guyot R."/>
            <person name="Pietrella M."/>
            <person name="Zheng C."/>
            <person name="Alberti A."/>
            <person name="Anthony F."/>
            <person name="Aprea G."/>
            <person name="Aury J.M."/>
            <person name="Bento P."/>
            <person name="Bernard M."/>
            <person name="Bocs S."/>
            <person name="Campa C."/>
            <person name="Cenci A."/>
            <person name="Combes M.C."/>
            <person name="Crouzillat D."/>
            <person name="Da Silva C."/>
            <person name="Daddiego L."/>
            <person name="De Bellis F."/>
            <person name="Dussert S."/>
            <person name="Garsmeur O."/>
            <person name="Gayraud T."/>
            <person name="Guignon V."/>
            <person name="Jahn K."/>
            <person name="Jamilloux V."/>
            <person name="Joet T."/>
            <person name="Labadie K."/>
            <person name="Lan T."/>
            <person name="Leclercq J."/>
            <person name="Lepelley M."/>
            <person name="Leroy T."/>
            <person name="Li L.T."/>
            <person name="Librado P."/>
            <person name="Lopez L."/>
            <person name="Munoz A."/>
            <person name="Noel B."/>
            <person name="Pallavicini A."/>
            <person name="Perrotta G."/>
            <person name="Poncet V."/>
            <person name="Pot D."/>
            <person name="Priyono X."/>
            <person name="Rigoreau M."/>
            <person name="Rouard M."/>
            <person name="Rozas J."/>
            <person name="Tranchant-Dubreuil C."/>
            <person name="VanBuren R."/>
            <person name="Zhang Q."/>
            <person name="Andrade A.C."/>
            <person name="Argout X."/>
            <person name="Bertrand B."/>
            <person name="de Kochko A."/>
            <person name="Graziosi G."/>
            <person name="Henry R.J."/>
            <person name="Jayarama X."/>
            <person name="Ming R."/>
            <person name="Nagai C."/>
            <person name="Rounsley S."/>
            <person name="Sankoff D."/>
            <person name="Giuliano G."/>
            <person name="Albert V.A."/>
            <person name="Wincker P."/>
            <person name="Lashermes P."/>
        </authorList>
    </citation>
    <scope>NUCLEOTIDE SEQUENCE [LARGE SCALE GENOMIC DNA]</scope>
    <source>
        <strain evidence="2">cv. DH200-94</strain>
    </source>
</reference>
<protein>
    <submittedName>
        <fullName evidence="1">DH200=94 genomic scaffold, scaffold_242</fullName>
    </submittedName>
</protein>
<dbReference type="Proteomes" id="UP000295252">
    <property type="component" value="Unassembled WGS sequence"/>
</dbReference>